<dbReference type="Proteomes" id="UP000499080">
    <property type="component" value="Unassembled WGS sequence"/>
</dbReference>
<accession>A0A4Y2J3C6</accession>
<dbReference type="AlphaFoldDB" id="A0A4Y2J3C6"/>
<organism evidence="1 2">
    <name type="scientific">Araneus ventricosus</name>
    <name type="common">Orbweaver spider</name>
    <name type="synonym">Epeira ventricosa</name>
    <dbReference type="NCBI Taxonomy" id="182803"/>
    <lineage>
        <taxon>Eukaryota</taxon>
        <taxon>Metazoa</taxon>
        <taxon>Ecdysozoa</taxon>
        <taxon>Arthropoda</taxon>
        <taxon>Chelicerata</taxon>
        <taxon>Arachnida</taxon>
        <taxon>Araneae</taxon>
        <taxon>Araneomorphae</taxon>
        <taxon>Entelegynae</taxon>
        <taxon>Araneoidea</taxon>
        <taxon>Araneidae</taxon>
        <taxon>Araneus</taxon>
    </lineage>
</organism>
<comment type="caution">
    <text evidence="1">The sequence shown here is derived from an EMBL/GenBank/DDBJ whole genome shotgun (WGS) entry which is preliminary data.</text>
</comment>
<proteinExistence type="predicted"/>
<dbReference type="OrthoDB" id="6436442at2759"/>
<keyword evidence="2" id="KW-1185">Reference proteome</keyword>
<reference evidence="1 2" key="1">
    <citation type="journal article" date="2019" name="Sci. Rep.">
        <title>Orb-weaving spider Araneus ventricosus genome elucidates the spidroin gene catalogue.</title>
        <authorList>
            <person name="Kono N."/>
            <person name="Nakamura H."/>
            <person name="Ohtoshi R."/>
            <person name="Moran D.A.P."/>
            <person name="Shinohara A."/>
            <person name="Yoshida Y."/>
            <person name="Fujiwara M."/>
            <person name="Mori M."/>
            <person name="Tomita M."/>
            <person name="Arakawa K."/>
        </authorList>
    </citation>
    <scope>NUCLEOTIDE SEQUENCE [LARGE SCALE GENOMIC DNA]</scope>
</reference>
<evidence type="ECO:0000313" key="1">
    <source>
        <dbReference type="EMBL" id="GBM83692.1"/>
    </source>
</evidence>
<dbReference type="EMBL" id="BGPR01003101">
    <property type="protein sequence ID" value="GBM83692.1"/>
    <property type="molecule type" value="Genomic_DNA"/>
</dbReference>
<name>A0A4Y2J3C6_ARAVE</name>
<protein>
    <submittedName>
        <fullName evidence="1">Uncharacterized protein</fullName>
    </submittedName>
</protein>
<sequence>MQFIFATLKHHALNFKEEFPKVYEFVEKCLCVGDLISETEAMETHQNMKTVMQKASFNIRKWTTRLGYLQQKWKEEGHLDSISSVSSSGKVLAMHLGEQQGHNETLDT</sequence>
<gene>
    <name evidence="1" type="ORF">AVEN_84260_1</name>
</gene>
<evidence type="ECO:0000313" key="2">
    <source>
        <dbReference type="Proteomes" id="UP000499080"/>
    </source>
</evidence>